<sequence>MGSDQRQWHQPSVTMLSHRGRFVHDINRCKVKYTCKTLSPTLTTCGRKRSALAKLDSCGVGPRTEATDVALSSRTAMDMP</sequence>
<proteinExistence type="predicted"/>
<accession>A0A9W9LVU4</accession>
<dbReference type="EMBL" id="JAPQKO010000002">
    <property type="protein sequence ID" value="KAJ5179858.1"/>
    <property type="molecule type" value="Genomic_DNA"/>
</dbReference>
<dbReference type="AlphaFoldDB" id="A0A9W9LVU4"/>
<organism evidence="1 2">
    <name type="scientific">Penicillium capsulatum</name>
    <dbReference type="NCBI Taxonomy" id="69766"/>
    <lineage>
        <taxon>Eukaryota</taxon>
        <taxon>Fungi</taxon>
        <taxon>Dikarya</taxon>
        <taxon>Ascomycota</taxon>
        <taxon>Pezizomycotina</taxon>
        <taxon>Eurotiomycetes</taxon>
        <taxon>Eurotiomycetidae</taxon>
        <taxon>Eurotiales</taxon>
        <taxon>Aspergillaceae</taxon>
        <taxon>Penicillium</taxon>
    </lineage>
</organism>
<evidence type="ECO:0000313" key="2">
    <source>
        <dbReference type="Proteomes" id="UP001146351"/>
    </source>
</evidence>
<name>A0A9W9LVU4_9EURO</name>
<gene>
    <name evidence="1" type="ORF">N7492_003068</name>
</gene>
<reference evidence="1" key="1">
    <citation type="submission" date="2022-11" db="EMBL/GenBank/DDBJ databases">
        <authorList>
            <person name="Petersen C."/>
        </authorList>
    </citation>
    <scope>NUCLEOTIDE SEQUENCE</scope>
    <source>
        <strain evidence="1">IBT 21917</strain>
    </source>
</reference>
<comment type="caution">
    <text evidence="1">The sequence shown here is derived from an EMBL/GenBank/DDBJ whole genome shotgun (WGS) entry which is preliminary data.</text>
</comment>
<protein>
    <submittedName>
        <fullName evidence="1">Uncharacterized protein</fullName>
    </submittedName>
</protein>
<reference evidence="1" key="2">
    <citation type="journal article" date="2023" name="IMA Fungus">
        <title>Comparative genomic study of the Penicillium genus elucidates a diverse pangenome and 15 lateral gene transfer events.</title>
        <authorList>
            <person name="Petersen C."/>
            <person name="Sorensen T."/>
            <person name="Nielsen M.R."/>
            <person name="Sondergaard T.E."/>
            <person name="Sorensen J.L."/>
            <person name="Fitzpatrick D.A."/>
            <person name="Frisvad J.C."/>
            <person name="Nielsen K.L."/>
        </authorList>
    </citation>
    <scope>NUCLEOTIDE SEQUENCE</scope>
    <source>
        <strain evidence="1">IBT 21917</strain>
    </source>
</reference>
<keyword evidence="2" id="KW-1185">Reference proteome</keyword>
<dbReference type="Proteomes" id="UP001146351">
    <property type="component" value="Unassembled WGS sequence"/>
</dbReference>
<evidence type="ECO:0000313" key="1">
    <source>
        <dbReference type="EMBL" id="KAJ5179858.1"/>
    </source>
</evidence>